<accession>A2E5A7</accession>
<evidence type="ECO:0000256" key="1">
    <source>
        <dbReference type="SAM" id="MobiDB-lite"/>
    </source>
</evidence>
<proteinExistence type="predicted"/>
<sequence length="272" mass="30372">MSADDLVFEVIIKSITCRNMKSQSYPLVMEISGCTELTMYPKLTTICKLTYNKGKRIIFSQSSFSNIKTTFTVQSGCGDTTPKAACTFDFYEIYQANEDLTATIFDVEAGLDDVNGQRFGTLELSFQLFPYCDLQQIQQSKTIVKTASRSGSASRTLSRTESLRQSYTRPETAYTSRPDTARLYSTRPSTARTSTRSISTFAQRQPDPGAPTVPRLNIPNPPTSSRSRSESIYDRYMKQNAMWLGPHCSLHADDPSSSKSSARSKTSMSYVK</sequence>
<feature type="compositionally biased region" description="Low complexity" evidence="1">
    <location>
        <begin position="185"/>
        <end position="200"/>
    </location>
</feature>
<feature type="region of interest" description="Disordered" evidence="1">
    <location>
        <begin position="145"/>
        <end position="229"/>
    </location>
</feature>
<organism evidence="2 3">
    <name type="scientific">Trichomonas vaginalis (strain ATCC PRA-98 / G3)</name>
    <dbReference type="NCBI Taxonomy" id="412133"/>
    <lineage>
        <taxon>Eukaryota</taxon>
        <taxon>Metamonada</taxon>
        <taxon>Parabasalia</taxon>
        <taxon>Trichomonadida</taxon>
        <taxon>Trichomonadidae</taxon>
        <taxon>Trichomonas</taxon>
    </lineage>
</organism>
<dbReference type="Proteomes" id="UP000001542">
    <property type="component" value="Unassembled WGS sequence"/>
</dbReference>
<feature type="region of interest" description="Disordered" evidence="1">
    <location>
        <begin position="246"/>
        <end position="272"/>
    </location>
</feature>
<dbReference type="OrthoDB" id="10544791at2759"/>
<feature type="compositionally biased region" description="Low complexity" evidence="1">
    <location>
        <begin position="257"/>
        <end position="272"/>
    </location>
</feature>
<dbReference type="VEuPathDB" id="TrichDB:TVAGG3_0476340"/>
<evidence type="ECO:0000313" key="3">
    <source>
        <dbReference type="Proteomes" id="UP000001542"/>
    </source>
</evidence>
<reference evidence="2" key="1">
    <citation type="submission" date="2006-10" db="EMBL/GenBank/DDBJ databases">
        <authorList>
            <person name="Amadeo P."/>
            <person name="Zhao Q."/>
            <person name="Wortman J."/>
            <person name="Fraser-Liggett C."/>
            <person name="Carlton J."/>
        </authorList>
    </citation>
    <scope>NUCLEOTIDE SEQUENCE</scope>
    <source>
        <strain evidence="2">G3</strain>
    </source>
</reference>
<gene>
    <name evidence="2" type="ORF">TVAG_003930</name>
</gene>
<keyword evidence="3" id="KW-1185">Reference proteome</keyword>
<dbReference type="RefSeq" id="XP_001324410.1">
    <property type="nucleotide sequence ID" value="XM_001324375.1"/>
</dbReference>
<evidence type="ECO:0000313" key="2">
    <source>
        <dbReference type="EMBL" id="EAY12187.1"/>
    </source>
</evidence>
<dbReference type="EMBL" id="DS113306">
    <property type="protein sequence ID" value="EAY12187.1"/>
    <property type="molecule type" value="Genomic_DNA"/>
</dbReference>
<evidence type="ECO:0008006" key="4">
    <source>
        <dbReference type="Google" id="ProtNLM"/>
    </source>
</evidence>
<feature type="compositionally biased region" description="Polar residues" evidence="1">
    <location>
        <begin position="145"/>
        <end position="178"/>
    </location>
</feature>
<reference evidence="2" key="2">
    <citation type="journal article" date="2007" name="Science">
        <title>Draft genome sequence of the sexually transmitted pathogen Trichomonas vaginalis.</title>
        <authorList>
            <person name="Carlton J.M."/>
            <person name="Hirt R.P."/>
            <person name="Silva J.C."/>
            <person name="Delcher A.L."/>
            <person name="Schatz M."/>
            <person name="Zhao Q."/>
            <person name="Wortman J.R."/>
            <person name="Bidwell S.L."/>
            <person name="Alsmark U.C.M."/>
            <person name="Besteiro S."/>
            <person name="Sicheritz-Ponten T."/>
            <person name="Noel C.J."/>
            <person name="Dacks J.B."/>
            <person name="Foster P.G."/>
            <person name="Simillion C."/>
            <person name="Van de Peer Y."/>
            <person name="Miranda-Saavedra D."/>
            <person name="Barton G.J."/>
            <person name="Westrop G.D."/>
            <person name="Mueller S."/>
            <person name="Dessi D."/>
            <person name="Fiori P.L."/>
            <person name="Ren Q."/>
            <person name="Paulsen I."/>
            <person name="Zhang H."/>
            <person name="Bastida-Corcuera F.D."/>
            <person name="Simoes-Barbosa A."/>
            <person name="Brown M.T."/>
            <person name="Hayes R.D."/>
            <person name="Mukherjee M."/>
            <person name="Okumura C.Y."/>
            <person name="Schneider R."/>
            <person name="Smith A.J."/>
            <person name="Vanacova S."/>
            <person name="Villalvazo M."/>
            <person name="Haas B.J."/>
            <person name="Pertea M."/>
            <person name="Feldblyum T.V."/>
            <person name="Utterback T.R."/>
            <person name="Shu C.L."/>
            <person name="Osoegawa K."/>
            <person name="de Jong P.J."/>
            <person name="Hrdy I."/>
            <person name="Horvathova L."/>
            <person name="Zubacova Z."/>
            <person name="Dolezal P."/>
            <person name="Malik S.B."/>
            <person name="Logsdon J.M. Jr."/>
            <person name="Henze K."/>
            <person name="Gupta A."/>
            <person name="Wang C.C."/>
            <person name="Dunne R.L."/>
            <person name="Upcroft J.A."/>
            <person name="Upcroft P."/>
            <person name="White O."/>
            <person name="Salzberg S.L."/>
            <person name="Tang P."/>
            <person name="Chiu C.-H."/>
            <person name="Lee Y.-S."/>
            <person name="Embley T.M."/>
            <person name="Coombs G.H."/>
            <person name="Mottram J.C."/>
            <person name="Tachezy J."/>
            <person name="Fraser-Liggett C.M."/>
            <person name="Johnson P.J."/>
        </authorList>
    </citation>
    <scope>NUCLEOTIDE SEQUENCE [LARGE SCALE GENOMIC DNA]</scope>
    <source>
        <strain evidence="2">G3</strain>
    </source>
</reference>
<protein>
    <recommendedName>
        <fullName evidence="4">C2 NT-type domain-containing protein</fullName>
    </recommendedName>
</protein>
<dbReference type="VEuPathDB" id="TrichDB:TVAG_003930"/>
<dbReference type="InParanoid" id="A2E5A7"/>
<dbReference type="KEGG" id="tva:4770149"/>
<dbReference type="AlphaFoldDB" id="A2E5A7"/>
<name>A2E5A7_TRIV3</name>